<dbReference type="AlphaFoldDB" id="A0A382T4F0"/>
<evidence type="ECO:0000313" key="1">
    <source>
        <dbReference type="EMBL" id="SVD16258.1"/>
    </source>
</evidence>
<organism evidence="1">
    <name type="scientific">marine metagenome</name>
    <dbReference type="NCBI Taxonomy" id="408172"/>
    <lineage>
        <taxon>unclassified sequences</taxon>
        <taxon>metagenomes</taxon>
        <taxon>ecological metagenomes</taxon>
    </lineage>
</organism>
<name>A0A382T4F0_9ZZZZ</name>
<accession>A0A382T4F0</accession>
<feature type="non-terminal residue" evidence="1">
    <location>
        <position position="80"/>
    </location>
</feature>
<gene>
    <name evidence="1" type="ORF">METZ01_LOCUS369112</name>
</gene>
<proteinExistence type="predicted"/>
<dbReference type="EMBL" id="UINC01133368">
    <property type="protein sequence ID" value="SVD16258.1"/>
    <property type="molecule type" value="Genomic_DNA"/>
</dbReference>
<sequence>MLKSNLNVTVLPTSNIIQVGQKRQTAELIEKFYKKNPFPNYEDFEGIHDIENKLKKHQFSLSFKKSVGFGKKIIEVGSGT</sequence>
<protein>
    <submittedName>
        <fullName evidence="1">Uncharacterized protein</fullName>
    </submittedName>
</protein>
<reference evidence="1" key="1">
    <citation type="submission" date="2018-05" db="EMBL/GenBank/DDBJ databases">
        <authorList>
            <person name="Lanie J.A."/>
            <person name="Ng W.-L."/>
            <person name="Kazmierczak K.M."/>
            <person name="Andrzejewski T.M."/>
            <person name="Davidsen T.M."/>
            <person name="Wayne K.J."/>
            <person name="Tettelin H."/>
            <person name="Glass J.I."/>
            <person name="Rusch D."/>
            <person name="Podicherti R."/>
            <person name="Tsui H.-C.T."/>
            <person name="Winkler M.E."/>
        </authorList>
    </citation>
    <scope>NUCLEOTIDE SEQUENCE</scope>
</reference>